<dbReference type="GO" id="GO:0031071">
    <property type="term" value="F:cysteine desulfurase activity"/>
    <property type="evidence" value="ECO:0007669"/>
    <property type="project" value="UniProtKB-EC"/>
</dbReference>
<evidence type="ECO:0000256" key="3">
    <source>
        <dbReference type="ARBA" id="ARBA00022679"/>
    </source>
</evidence>
<proteinExistence type="predicted"/>
<sequence length="410" mass="44541">MSIDLAAIRSEFPLLKRQINGKRLVYVDSAATSQKPQSVLDAMDNYYTTQNANVHRGVYTLAEEATSAFESARARTAKFIGAQDPHELVFTRNATESINLVARTWGYQNLRDGDVVVLTEMEHHANIVPWQMLSAERGIVIRWIPITADYRLDLSDIDALLDGASLLAVTSMSNVLGTVNDIEKLVAAARSAGAKVLVDACQSIPHDPVDVVAWGADFVAFSGHKMMGPTGIGALWARRELLEEMPPFLGGGEMIRDVRKDGFTTNDVPWKFEAGTPAIAEAIGLGAAVDWLSAVGMENIASHERALTAYALEQLTSAFGDEITIYGPPTAEGRGSAVSFLFNEIHAHDISQVLDEDGVCVRAGHHCAKPLMRVLGVPATSRASFAIYNTFEDIDALVEALHKAKTFFAR</sequence>
<dbReference type="PANTHER" id="PTHR43586">
    <property type="entry name" value="CYSTEINE DESULFURASE"/>
    <property type="match status" value="1"/>
</dbReference>
<evidence type="ECO:0000259" key="6">
    <source>
        <dbReference type="Pfam" id="PF00266"/>
    </source>
</evidence>
<dbReference type="Gene3D" id="3.40.640.10">
    <property type="entry name" value="Type I PLP-dependent aspartate aminotransferase-like (Major domain)"/>
    <property type="match status" value="1"/>
</dbReference>
<dbReference type="Gene3D" id="3.90.1150.10">
    <property type="entry name" value="Aspartate Aminotransferase, domain 1"/>
    <property type="match status" value="1"/>
</dbReference>
<dbReference type="AlphaFoldDB" id="A0A6J6VS45"/>
<feature type="domain" description="Aminotransferase class V" evidence="6">
    <location>
        <begin position="25"/>
        <end position="397"/>
    </location>
</feature>
<dbReference type="SUPFAM" id="SSF53383">
    <property type="entry name" value="PLP-dependent transferases"/>
    <property type="match status" value="1"/>
</dbReference>
<reference evidence="7" key="1">
    <citation type="submission" date="2020-05" db="EMBL/GenBank/DDBJ databases">
        <authorList>
            <person name="Chiriac C."/>
            <person name="Salcher M."/>
            <person name="Ghai R."/>
            <person name="Kavagutti S V."/>
        </authorList>
    </citation>
    <scope>NUCLEOTIDE SEQUENCE</scope>
</reference>
<dbReference type="EC" id="2.8.1.7" evidence="2"/>
<dbReference type="InterPro" id="IPR015424">
    <property type="entry name" value="PyrdxlP-dep_Trfase"/>
</dbReference>
<evidence type="ECO:0000256" key="5">
    <source>
        <dbReference type="ARBA" id="ARBA00050776"/>
    </source>
</evidence>
<evidence type="ECO:0000256" key="4">
    <source>
        <dbReference type="ARBA" id="ARBA00022898"/>
    </source>
</evidence>
<evidence type="ECO:0000313" key="7">
    <source>
        <dbReference type="EMBL" id="CAB4775322.1"/>
    </source>
</evidence>
<dbReference type="NCBIfam" id="TIGR01979">
    <property type="entry name" value="sufS"/>
    <property type="match status" value="1"/>
</dbReference>
<protein>
    <recommendedName>
        <fullName evidence="2">cysteine desulfurase</fullName>
        <ecNumber evidence="2">2.8.1.7</ecNumber>
    </recommendedName>
</protein>
<name>A0A6J6VS45_9ZZZZ</name>
<dbReference type="GO" id="GO:0030170">
    <property type="term" value="F:pyridoxal phosphate binding"/>
    <property type="evidence" value="ECO:0007669"/>
    <property type="project" value="InterPro"/>
</dbReference>
<dbReference type="EMBL" id="CAEZZU010000053">
    <property type="protein sequence ID" value="CAB4775322.1"/>
    <property type="molecule type" value="Genomic_DNA"/>
</dbReference>
<dbReference type="Pfam" id="PF00266">
    <property type="entry name" value="Aminotran_5"/>
    <property type="match status" value="1"/>
</dbReference>
<comment type="catalytic activity">
    <reaction evidence="5">
        <text>(sulfur carrier)-H + L-cysteine = (sulfur carrier)-SH + L-alanine</text>
        <dbReference type="Rhea" id="RHEA:43892"/>
        <dbReference type="Rhea" id="RHEA-COMP:14737"/>
        <dbReference type="Rhea" id="RHEA-COMP:14739"/>
        <dbReference type="ChEBI" id="CHEBI:29917"/>
        <dbReference type="ChEBI" id="CHEBI:35235"/>
        <dbReference type="ChEBI" id="CHEBI:57972"/>
        <dbReference type="ChEBI" id="CHEBI:64428"/>
        <dbReference type="EC" id="2.8.1.7"/>
    </reaction>
</comment>
<accession>A0A6J6VS45</accession>
<evidence type="ECO:0000256" key="2">
    <source>
        <dbReference type="ARBA" id="ARBA00012239"/>
    </source>
</evidence>
<keyword evidence="3" id="KW-0808">Transferase</keyword>
<dbReference type="CDD" id="cd06453">
    <property type="entry name" value="SufS_like"/>
    <property type="match status" value="1"/>
</dbReference>
<comment type="cofactor">
    <cofactor evidence="1">
        <name>pyridoxal 5'-phosphate</name>
        <dbReference type="ChEBI" id="CHEBI:597326"/>
    </cofactor>
</comment>
<keyword evidence="4" id="KW-0663">Pyridoxal phosphate</keyword>
<dbReference type="InterPro" id="IPR010970">
    <property type="entry name" value="Cys_dSase_SufS"/>
</dbReference>
<dbReference type="PANTHER" id="PTHR43586:SF8">
    <property type="entry name" value="CYSTEINE DESULFURASE 1, CHLOROPLASTIC"/>
    <property type="match status" value="1"/>
</dbReference>
<dbReference type="InterPro" id="IPR000192">
    <property type="entry name" value="Aminotrans_V_dom"/>
</dbReference>
<evidence type="ECO:0000256" key="1">
    <source>
        <dbReference type="ARBA" id="ARBA00001933"/>
    </source>
</evidence>
<organism evidence="7">
    <name type="scientific">freshwater metagenome</name>
    <dbReference type="NCBI Taxonomy" id="449393"/>
    <lineage>
        <taxon>unclassified sequences</taxon>
        <taxon>metagenomes</taxon>
        <taxon>ecological metagenomes</taxon>
    </lineage>
</organism>
<dbReference type="InterPro" id="IPR015422">
    <property type="entry name" value="PyrdxlP-dep_Trfase_small"/>
</dbReference>
<gene>
    <name evidence="7" type="ORF">UFOPK2925_00503</name>
</gene>
<dbReference type="GO" id="GO:0006534">
    <property type="term" value="P:cysteine metabolic process"/>
    <property type="evidence" value="ECO:0007669"/>
    <property type="project" value="InterPro"/>
</dbReference>
<dbReference type="InterPro" id="IPR015421">
    <property type="entry name" value="PyrdxlP-dep_Trfase_major"/>
</dbReference>